<proteinExistence type="predicted"/>
<gene>
    <name evidence="1" type="ORF">JAAARDRAFT_37596</name>
</gene>
<keyword evidence="2" id="KW-1185">Reference proteome</keyword>
<sequence>MEPGSLPNLQEFSGSHDDALLVCTARPPVEKLGIFRVEEVNRSPRLVGAALQLVSGTLRRISWTGLEPFRNEVAVKFARCIPQLTAEWVEERGY</sequence>
<dbReference type="Proteomes" id="UP000027265">
    <property type="component" value="Unassembled WGS sequence"/>
</dbReference>
<name>A0A067PUX0_9AGAM</name>
<reference evidence="2" key="1">
    <citation type="journal article" date="2014" name="Proc. Natl. Acad. Sci. U.S.A.">
        <title>Extensive sampling of basidiomycete genomes demonstrates inadequacy of the white-rot/brown-rot paradigm for wood decay fungi.</title>
        <authorList>
            <person name="Riley R."/>
            <person name="Salamov A.A."/>
            <person name="Brown D.W."/>
            <person name="Nagy L.G."/>
            <person name="Floudas D."/>
            <person name="Held B.W."/>
            <person name="Levasseur A."/>
            <person name="Lombard V."/>
            <person name="Morin E."/>
            <person name="Otillar R."/>
            <person name="Lindquist E.A."/>
            <person name="Sun H."/>
            <person name="LaButti K.M."/>
            <person name="Schmutz J."/>
            <person name="Jabbour D."/>
            <person name="Luo H."/>
            <person name="Baker S.E."/>
            <person name="Pisabarro A.G."/>
            <person name="Walton J.D."/>
            <person name="Blanchette R.A."/>
            <person name="Henrissat B."/>
            <person name="Martin F."/>
            <person name="Cullen D."/>
            <person name="Hibbett D.S."/>
            <person name="Grigoriev I.V."/>
        </authorList>
    </citation>
    <scope>NUCLEOTIDE SEQUENCE [LARGE SCALE GENOMIC DNA]</scope>
    <source>
        <strain evidence="2">MUCL 33604</strain>
    </source>
</reference>
<accession>A0A067PUX0</accession>
<evidence type="ECO:0000313" key="1">
    <source>
        <dbReference type="EMBL" id="KDQ55072.1"/>
    </source>
</evidence>
<organism evidence="1 2">
    <name type="scientific">Jaapia argillacea MUCL 33604</name>
    <dbReference type="NCBI Taxonomy" id="933084"/>
    <lineage>
        <taxon>Eukaryota</taxon>
        <taxon>Fungi</taxon>
        <taxon>Dikarya</taxon>
        <taxon>Basidiomycota</taxon>
        <taxon>Agaricomycotina</taxon>
        <taxon>Agaricomycetes</taxon>
        <taxon>Agaricomycetidae</taxon>
        <taxon>Jaapiales</taxon>
        <taxon>Jaapiaceae</taxon>
        <taxon>Jaapia</taxon>
    </lineage>
</organism>
<dbReference type="EMBL" id="KL197726">
    <property type="protein sequence ID" value="KDQ55072.1"/>
    <property type="molecule type" value="Genomic_DNA"/>
</dbReference>
<evidence type="ECO:0000313" key="2">
    <source>
        <dbReference type="Proteomes" id="UP000027265"/>
    </source>
</evidence>
<protein>
    <submittedName>
        <fullName evidence="1">Uncharacterized protein</fullName>
    </submittedName>
</protein>
<dbReference type="HOGENOM" id="CLU_2386469_0_0_1"/>
<dbReference type="InParanoid" id="A0A067PUX0"/>
<dbReference type="AlphaFoldDB" id="A0A067PUX0"/>